<feature type="domain" description="Pyridine nucleotide-disulphide oxidoreductase dimerisation" evidence="16">
    <location>
        <begin position="7"/>
        <end position="114"/>
    </location>
</feature>
<evidence type="ECO:0000256" key="14">
    <source>
        <dbReference type="ARBA" id="ARBA00047387"/>
    </source>
</evidence>
<dbReference type="Gene3D" id="3.30.390.30">
    <property type="match status" value="1"/>
</dbReference>
<keyword evidence="3" id="KW-0285">Flavoprotein</keyword>
<evidence type="ECO:0000313" key="17">
    <source>
        <dbReference type="EMBL" id="NXX61666.1"/>
    </source>
</evidence>
<dbReference type="Proteomes" id="UP000539032">
    <property type="component" value="Unassembled WGS sequence"/>
</dbReference>
<evidence type="ECO:0000256" key="13">
    <source>
        <dbReference type="ARBA" id="ARBA00045717"/>
    </source>
</evidence>
<dbReference type="GO" id="GO:0006749">
    <property type="term" value="P:glutathione metabolic process"/>
    <property type="evidence" value="ECO:0007669"/>
    <property type="project" value="TreeGrafter"/>
</dbReference>
<evidence type="ECO:0000256" key="9">
    <source>
        <dbReference type="ARBA" id="ARBA00044049"/>
    </source>
</evidence>
<comment type="caution">
    <text evidence="17">The sequence shown here is derived from an EMBL/GenBank/DDBJ whole genome shotgun (WGS) entry which is preliminary data.</text>
</comment>
<dbReference type="InterPro" id="IPR016156">
    <property type="entry name" value="FAD/NAD-linked_Rdtase_dimer_sf"/>
</dbReference>
<dbReference type="InterPro" id="IPR004099">
    <property type="entry name" value="Pyr_nucl-diS_OxRdtase_dimer"/>
</dbReference>
<evidence type="ECO:0000256" key="6">
    <source>
        <dbReference type="ARBA" id="ARBA00023002"/>
    </source>
</evidence>
<dbReference type="PRINTS" id="PR00411">
    <property type="entry name" value="PNDRDTASEI"/>
</dbReference>
<keyword evidence="6" id="KW-0560">Oxidoreductase</keyword>
<name>A0A7L4I7J0_SCOUM</name>
<keyword evidence="5" id="KW-0521">NADP</keyword>
<evidence type="ECO:0000256" key="2">
    <source>
        <dbReference type="ARBA" id="ARBA00007532"/>
    </source>
</evidence>
<evidence type="ECO:0000256" key="4">
    <source>
        <dbReference type="ARBA" id="ARBA00022827"/>
    </source>
</evidence>
<dbReference type="OrthoDB" id="5956163at2759"/>
<dbReference type="EMBL" id="VZTL01065465">
    <property type="protein sequence ID" value="NXX61666.1"/>
    <property type="molecule type" value="Genomic_DNA"/>
</dbReference>
<dbReference type="Pfam" id="PF02852">
    <property type="entry name" value="Pyr_redox_dim"/>
    <property type="match status" value="1"/>
</dbReference>
<comment type="similarity">
    <text evidence="2">Belongs to the class-I pyridine nucleotide-disulfide oxidoreductase family.</text>
</comment>
<evidence type="ECO:0000256" key="1">
    <source>
        <dbReference type="ARBA" id="ARBA00001974"/>
    </source>
</evidence>
<evidence type="ECO:0000256" key="7">
    <source>
        <dbReference type="ARBA" id="ARBA00023157"/>
    </source>
</evidence>
<comment type="cofactor">
    <cofactor evidence="1">
        <name>FAD</name>
        <dbReference type="ChEBI" id="CHEBI:57692"/>
    </cofactor>
</comment>
<keyword evidence="18" id="KW-1185">Reference proteome</keyword>
<dbReference type="GO" id="GO:0034599">
    <property type="term" value="P:cellular response to oxidative stress"/>
    <property type="evidence" value="ECO:0007669"/>
    <property type="project" value="TreeGrafter"/>
</dbReference>
<dbReference type="AlphaFoldDB" id="A0A7L4I7J0"/>
<dbReference type="GO" id="GO:0050137">
    <property type="term" value="F:NADPH peroxidase activity"/>
    <property type="evidence" value="ECO:0007669"/>
    <property type="project" value="UniProtKB-EC"/>
</dbReference>
<dbReference type="GO" id="GO:0005739">
    <property type="term" value="C:mitochondrion"/>
    <property type="evidence" value="ECO:0007669"/>
    <property type="project" value="TreeGrafter"/>
</dbReference>
<feature type="non-terminal residue" evidence="17">
    <location>
        <position position="1"/>
    </location>
</feature>
<evidence type="ECO:0000256" key="3">
    <source>
        <dbReference type="ARBA" id="ARBA00022630"/>
    </source>
</evidence>
<reference evidence="17 18" key="1">
    <citation type="submission" date="2020-02" db="EMBL/GenBank/DDBJ databases">
        <title>Bird 10,000 Genomes (B10K) Project - Family phase.</title>
        <authorList>
            <person name="Zhang G."/>
        </authorList>
    </citation>
    <scope>NUCLEOTIDE SEQUENCE [LARGE SCALE GENOMIC DNA]</scope>
    <source>
        <strain evidence="17">B10K-DU-002-70</strain>
        <tissue evidence="17">Muscle</tissue>
    </source>
</reference>
<dbReference type="InterPro" id="IPR046952">
    <property type="entry name" value="GSHR/TRXR-like"/>
</dbReference>
<feature type="non-terminal residue" evidence="17">
    <location>
        <position position="115"/>
    </location>
</feature>
<protein>
    <recommendedName>
        <fullName evidence="10">Thioredoxin reductase 1, cytoplasmic</fullName>
        <ecNumber evidence="9">1.11.1.2</ecNumber>
    </recommendedName>
    <alternativeName>
        <fullName evidence="12">Peroxidase TXNRD1</fullName>
    </alternativeName>
    <alternativeName>
        <fullName evidence="11">Thioredoxin reductase TR1</fullName>
    </alternativeName>
</protein>
<dbReference type="GO" id="GO:0005829">
    <property type="term" value="C:cytosol"/>
    <property type="evidence" value="ECO:0007669"/>
    <property type="project" value="TreeGrafter"/>
</dbReference>
<dbReference type="GO" id="GO:0050660">
    <property type="term" value="F:flavin adenine dinucleotide binding"/>
    <property type="evidence" value="ECO:0007669"/>
    <property type="project" value="InterPro"/>
</dbReference>
<keyword evidence="4" id="KW-0274">FAD</keyword>
<dbReference type="EC" id="1.11.1.2" evidence="9"/>
<evidence type="ECO:0000256" key="11">
    <source>
        <dbReference type="ARBA" id="ARBA00044212"/>
    </source>
</evidence>
<comment type="catalytic activity">
    <reaction evidence="14">
        <text>[thioredoxin]-dithiol + NADP(+) = [thioredoxin]-disulfide + NADPH + H(+)</text>
        <dbReference type="Rhea" id="RHEA:20345"/>
        <dbReference type="Rhea" id="RHEA-COMP:10698"/>
        <dbReference type="Rhea" id="RHEA-COMP:10700"/>
        <dbReference type="ChEBI" id="CHEBI:15378"/>
        <dbReference type="ChEBI" id="CHEBI:29950"/>
        <dbReference type="ChEBI" id="CHEBI:50058"/>
        <dbReference type="ChEBI" id="CHEBI:57783"/>
        <dbReference type="ChEBI" id="CHEBI:58349"/>
        <dbReference type="EC" id="1.8.1.9"/>
    </reaction>
    <physiologicalReaction direction="right-to-left" evidence="14">
        <dbReference type="Rhea" id="RHEA:20347"/>
    </physiologicalReaction>
</comment>
<evidence type="ECO:0000256" key="10">
    <source>
        <dbReference type="ARBA" id="ARBA00044068"/>
    </source>
</evidence>
<dbReference type="SUPFAM" id="SSF55424">
    <property type="entry name" value="FAD/NAD-linked reductases, dimerisation (C-terminal) domain"/>
    <property type="match status" value="1"/>
</dbReference>
<dbReference type="PANTHER" id="PTHR42737">
    <property type="entry name" value="GLUTATHIONE REDUCTASE"/>
    <property type="match status" value="1"/>
</dbReference>
<dbReference type="GO" id="GO:0004791">
    <property type="term" value="F:thioredoxin-disulfide reductase (NADPH) activity"/>
    <property type="evidence" value="ECO:0007669"/>
    <property type="project" value="UniProtKB-EC"/>
</dbReference>
<proteinExistence type="inferred from homology"/>
<gene>
    <name evidence="17" type="primary">Txnrd1</name>
    <name evidence="17" type="ORF">SCOUMB_R07211</name>
</gene>
<dbReference type="GO" id="GO:0045454">
    <property type="term" value="P:cell redox homeostasis"/>
    <property type="evidence" value="ECO:0007669"/>
    <property type="project" value="InterPro"/>
</dbReference>
<evidence type="ECO:0000256" key="15">
    <source>
        <dbReference type="ARBA" id="ARBA00048992"/>
    </source>
</evidence>
<keyword evidence="8" id="KW-0676">Redox-active center</keyword>
<comment type="catalytic activity">
    <reaction evidence="15">
        <text>H2O2 + NADPH + H(+) = NADP(+) + 2 H2O</text>
        <dbReference type="Rhea" id="RHEA:15173"/>
        <dbReference type="ChEBI" id="CHEBI:15377"/>
        <dbReference type="ChEBI" id="CHEBI:15378"/>
        <dbReference type="ChEBI" id="CHEBI:16240"/>
        <dbReference type="ChEBI" id="CHEBI:57783"/>
        <dbReference type="ChEBI" id="CHEBI:58349"/>
        <dbReference type="EC" id="1.11.1.2"/>
    </reaction>
    <physiologicalReaction direction="left-to-right" evidence="15">
        <dbReference type="Rhea" id="RHEA:15174"/>
    </physiologicalReaction>
</comment>
<evidence type="ECO:0000313" key="18">
    <source>
        <dbReference type="Proteomes" id="UP000539032"/>
    </source>
</evidence>
<dbReference type="PANTHER" id="PTHR42737:SF8">
    <property type="entry name" value="THIOREDOXIN-DISULFIDE REDUCTASE"/>
    <property type="match status" value="1"/>
</dbReference>
<evidence type="ECO:0000259" key="16">
    <source>
        <dbReference type="Pfam" id="PF02852"/>
    </source>
</evidence>
<evidence type="ECO:0000256" key="12">
    <source>
        <dbReference type="ARBA" id="ARBA00044275"/>
    </source>
</evidence>
<sequence length="115" mass="12508">QCDYVNVPTTVFTPLEYGACGYSEESAVEKFGEENIEVNALLFVATVWQIPCHDNNKCYAKIICNILDNERVIGFHVLGPNAGEVTQGFAAAIKCGLTKEQLDSTIGIHPVCAEV</sequence>
<comment type="function">
    <text evidence="13">Reduces disulfideprotein thioredoxin (Trx) to its dithiol-containing form. Homodimeric flavoprotein involved in the regulation of cellular redox reactions, growth and differentiation. Contains a selenocysteine residue at the C-terminal active site that is essential for catalysis. Also has reductase activity on hydrogen peroxide (H2O2).</text>
</comment>
<organism evidence="17 18">
    <name type="scientific">Scopus umbretta</name>
    <name type="common">Hammerkop</name>
    <dbReference type="NCBI Taxonomy" id="33581"/>
    <lineage>
        <taxon>Eukaryota</taxon>
        <taxon>Metazoa</taxon>
        <taxon>Chordata</taxon>
        <taxon>Craniata</taxon>
        <taxon>Vertebrata</taxon>
        <taxon>Euteleostomi</taxon>
        <taxon>Archelosauria</taxon>
        <taxon>Archosauria</taxon>
        <taxon>Dinosauria</taxon>
        <taxon>Saurischia</taxon>
        <taxon>Theropoda</taxon>
        <taxon>Coelurosauria</taxon>
        <taxon>Aves</taxon>
        <taxon>Neognathae</taxon>
        <taxon>Neoaves</taxon>
        <taxon>Aequornithes</taxon>
        <taxon>Pelecaniformes</taxon>
        <taxon>Scopidae</taxon>
        <taxon>Scopus</taxon>
    </lineage>
</organism>
<dbReference type="FunFam" id="3.30.390.30:FF:000004">
    <property type="entry name" value="Thioredoxin reductase 1, cytoplasmic"/>
    <property type="match status" value="1"/>
</dbReference>
<dbReference type="GO" id="GO:0004362">
    <property type="term" value="F:glutathione-disulfide reductase (NADPH) activity"/>
    <property type="evidence" value="ECO:0007669"/>
    <property type="project" value="TreeGrafter"/>
</dbReference>
<evidence type="ECO:0000256" key="8">
    <source>
        <dbReference type="ARBA" id="ARBA00023284"/>
    </source>
</evidence>
<evidence type="ECO:0000256" key="5">
    <source>
        <dbReference type="ARBA" id="ARBA00022857"/>
    </source>
</evidence>
<accession>A0A7L4I7J0</accession>
<keyword evidence="7" id="KW-1015">Disulfide bond</keyword>